<dbReference type="PATRIC" id="fig|1276221.3.peg.333"/>
<comment type="function">
    <text evidence="5">Responsible for synthesis of pseudouridine from uracil-55 in the psi GC loop of transfer RNAs.</text>
</comment>
<dbReference type="EMBL" id="CP005076">
    <property type="protein sequence ID" value="AGR42040.1"/>
    <property type="molecule type" value="Genomic_DNA"/>
</dbReference>
<dbReference type="RefSeq" id="WP_020836273.1">
    <property type="nucleotide sequence ID" value="NC_021833.1"/>
</dbReference>
<gene>
    <name evidence="5 7" type="primary">truB</name>
    <name evidence="7" type="ORF">SDIMI_v3c03360</name>
</gene>
<feature type="active site" description="Nucleophile" evidence="5">
    <location>
        <position position="42"/>
    </location>
</feature>
<evidence type="ECO:0000313" key="7">
    <source>
        <dbReference type="EMBL" id="AGR42040.1"/>
    </source>
</evidence>
<dbReference type="KEGG" id="sdi:SDIMI_v3c03360"/>
<dbReference type="GO" id="GO:0031119">
    <property type="term" value="P:tRNA pseudouridine synthesis"/>
    <property type="evidence" value="ECO:0007669"/>
    <property type="project" value="UniProtKB-UniRule"/>
</dbReference>
<dbReference type="GO" id="GO:1990481">
    <property type="term" value="P:mRNA pseudouridine synthesis"/>
    <property type="evidence" value="ECO:0007669"/>
    <property type="project" value="TreeGrafter"/>
</dbReference>
<dbReference type="HAMAP" id="MF_01080">
    <property type="entry name" value="TruB_bact"/>
    <property type="match status" value="1"/>
</dbReference>
<evidence type="ECO:0000256" key="1">
    <source>
        <dbReference type="ARBA" id="ARBA00000385"/>
    </source>
</evidence>
<dbReference type="CDD" id="cd02573">
    <property type="entry name" value="PseudoU_synth_EcTruB"/>
    <property type="match status" value="1"/>
</dbReference>
<dbReference type="InterPro" id="IPR002501">
    <property type="entry name" value="PsdUridine_synth_N"/>
</dbReference>
<protein>
    <recommendedName>
        <fullName evidence="5">tRNA pseudouridine synthase B</fullName>
        <ecNumber evidence="5">5.4.99.25</ecNumber>
    </recommendedName>
    <alternativeName>
        <fullName evidence="5">tRNA pseudouridine(55) synthase</fullName>
        <shortName evidence="5">Psi55 synthase</shortName>
    </alternativeName>
    <alternativeName>
        <fullName evidence="5">tRNA pseudouridylate synthase</fullName>
    </alternativeName>
    <alternativeName>
        <fullName evidence="5">tRNA-uridine isomerase</fullName>
    </alternativeName>
</protein>
<dbReference type="GO" id="GO:0160148">
    <property type="term" value="F:tRNA pseudouridine(55) synthase activity"/>
    <property type="evidence" value="ECO:0007669"/>
    <property type="project" value="UniProtKB-EC"/>
</dbReference>
<dbReference type="HOGENOM" id="CLU_032087_0_2_14"/>
<keyword evidence="3 5" id="KW-0819">tRNA processing</keyword>
<comment type="similarity">
    <text evidence="2 5">Belongs to the pseudouridine synthase TruB family. Type 1 subfamily.</text>
</comment>
<dbReference type="Pfam" id="PF01509">
    <property type="entry name" value="TruB_N"/>
    <property type="match status" value="1"/>
</dbReference>
<dbReference type="SUPFAM" id="SSF55120">
    <property type="entry name" value="Pseudouridine synthase"/>
    <property type="match status" value="1"/>
</dbReference>
<dbReference type="PANTHER" id="PTHR13767">
    <property type="entry name" value="TRNA-PSEUDOURIDINE SYNTHASE"/>
    <property type="match status" value="1"/>
</dbReference>
<dbReference type="PANTHER" id="PTHR13767:SF2">
    <property type="entry name" value="PSEUDOURIDYLATE SYNTHASE TRUB1"/>
    <property type="match status" value="1"/>
</dbReference>
<dbReference type="Proteomes" id="UP000014983">
    <property type="component" value="Chromosome"/>
</dbReference>
<dbReference type="EC" id="5.4.99.25" evidence="5"/>
<evidence type="ECO:0000259" key="6">
    <source>
        <dbReference type="Pfam" id="PF01509"/>
    </source>
</evidence>
<sequence>MMNDKSGILLVNKPEGITSNDLIQKIKRKFKIKKIGHAGTLDPIATGLMVVLINQATKISNYLLSSDKSYIVTMKLFVQTDSQDITGNIVEEESYKKISKGLVKQIVAKYNGYIYDQYPPIYSAIKVDGKKLYEYARNDEEVVIKPRKVTINSCKLLNFNQKLGTIKLSVGCSKGTYIRSLVSDFAKDLETIATVSQLERTTSGGLKLADAKTIENLQETDLISMYDALMQNEHPLIEYHRVRDIKQGKAITLTGINYPIVFIINDKKEVIAIYKHIAHDLYKCQRGLWDEIPFDQLTEAERNGYYD</sequence>
<feature type="domain" description="Pseudouridine synthase II N-terminal" evidence="6">
    <location>
        <begin position="27"/>
        <end position="178"/>
    </location>
</feature>
<keyword evidence="8" id="KW-1185">Reference proteome</keyword>
<proteinExistence type="inferred from homology"/>
<comment type="catalytic activity">
    <reaction evidence="1 5">
        <text>uridine(55) in tRNA = pseudouridine(55) in tRNA</text>
        <dbReference type="Rhea" id="RHEA:42532"/>
        <dbReference type="Rhea" id="RHEA-COMP:10101"/>
        <dbReference type="Rhea" id="RHEA-COMP:10102"/>
        <dbReference type="ChEBI" id="CHEBI:65314"/>
        <dbReference type="ChEBI" id="CHEBI:65315"/>
        <dbReference type="EC" id="5.4.99.25"/>
    </reaction>
</comment>
<reference evidence="7 8" key="1">
    <citation type="journal article" date="2013" name="Genome Biol. Evol.">
        <title>Comparison of metabolic capacities and inference of gene content evolution in mosquito-associated Spiroplasma diminutum and S. taiwanense.</title>
        <authorList>
            <person name="Lo W.S."/>
            <person name="Ku C."/>
            <person name="Chen L.L."/>
            <person name="Chang T.H."/>
            <person name="Kuo C.H."/>
        </authorList>
    </citation>
    <scope>NUCLEOTIDE SEQUENCE [LARGE SCALE GENOMIC DNA]</scope>
    <source>
        <strain evidence="7">CUAS-1</strain>
    </source>
</reference>
<dbReference type="InParanoid" id="S5MJ96"/>
<evidence type="ECO:0000256" key="2">
    <source>
        <dbReference type="ARBA" id="ARBA00005642"/>
    </source>
</evidence>
<dbReference type="InterPro" id="IPR014780">
    <property type="entry name" value="tRNA_psdUridine_synth_TruB"/>
</dbReference>
<evidence type="ECO:0000256" key="3">
    <source>
        <dbReference type="ARBA" id="ARBA00022694"/>
    </source>
</evidence>
<evidence type="ECO:0000313" key="8">
    <source>
        <dbReference type="Proteomes" id="UP000014983"/>
    </source>
</evidence>
<evidence type="ECO:0000256" key="4">
    <source>
        <dbReference type="ARBA" id="ARBA00023235"/>
    </source>
</evidence>
<dbReference type="STRING" id="1276221.SDIMI_v3c03360"/>
<dbReference type="FunCoup" id="S5MJ96">
    <property type="interactions" value="214"/>
</dbReference>
<accession>S5MJ96</accession>
<dbReference type="NCBIfam" id="TIGR00431">
    <property type="entry name" value="TruB"/>
    <property type="match status" value="1"/>
</dbReference>
<evidence type="ECO:0000256" key="5">
    <source>
        <dbReference type="HAMAP-Rule" id="MF_01080"/>
    </source>
</evidence>
<keyword evidence="4 5" id="KW-0413">Isomerase</keyword>
<dbReference type="AlphaFoldDB" id="S5MJ96"/>
<dbReference type="InterPro" id="IPR020103">
    <property type="entry name" value="PsdUridine_synth_cat_dom_sf"/>
</dbReference>
<name>S5MJ96_9MOLU</name>
<dbReference type="eggNOG" id="COG0130">
    <property type="taxonomic scope" value="Bacteria"/>
</dbReference>
<organism evidence="7 8">
    <name type="scientific">Spiroplasma diminutum CUAS-1</name>
    <dbReference type="NCBI Taxonomy" id="1276221"/>
    <lineage>
        <taxon>Bacteria</taxon>
        <taxon>Bacillati</taxon>
        <taxon>Mycoplasmatota</taxon>
        <taxon>Mollicutes</taxon>
        <taxon>Entomoplasmatales</taxon>
        <taxon>Spiroplasmataceae</taxon>
        <taxon>Spiroplasma</taxon>
    </lineage>
</organism>
<dbReference type="GO" id="GO:0003723">
    <property type="term" value="F:RNA binding"/>
    <property type="evidence" value="ECO:0007669"/>
    <property type="project" value="InterPro"/>
</dbReference>
<dbReference type="Gene3D" id="3.30.2350.10">
    <property type="entry name" value="Pseudouridine synthase"/>
    <property type="match status" value="1"/>
</dbReference>